<evidence type="ECO:0000256" key="15">
    <source>
        <dbReference type="RuleBase" id="RU000679"/>
    </source>
</evidence>
<reference evidence="16" key="3">
    <citation type="submission" date="2025-09" db="UniProtKB">
        <authorList>
            <consortium name="Ensembl"/>
        </authorList>
    </citation>
    <scope>IDENTIFICATION</scope>
</reference>
<dbReference type="InterPro" id="IPR001873">
    <property type="entry name" value="ENaC"/>
</dbReference>
<keyword evidence="13" id="KW-0968">Cytoplasmic vesicle</keyword>
<evidence type="ECO:0000256" key="10">
    <source>
        <dbReference type="ARBA" id="ARBA00023157"/>
    </source>
</evidence>
<reference evidence="16" key="2">
    <citation type="submission" date="2025-08" db="UniProtKB">
        <authorList>
            <consortium name="Ensembl"/>
        </authorList>
    </citation>
    <scope>IDENTIFICATION</scope>
</reference>
<evidence type="ECO:0000256" key="11">
    <source>
        <dbReference type="ARBA" id="ARBA00023201"/>
    </source>
</evidence>
<evidence type="ECO:0000256" key="7">
    <source>
        <dbReference type="ARBA" id="ARBA00023053"/>
    </source>
</evidence>
<dbReference type="Proteomes" id="UP000002280">
    <property type="component" value="Chromosome 8"/>
</dbReference>
<dbReference type="Ensembl" id="ENSMODT00000058431.1">
    <property type="protein sequence ID" value="ENSMODP00000049282.1"/>
    <property type="gene ID" value="ENSMODG00000037213.1"/>
</dbReference>
<comment type="similarity">
    <text evidence="15">Belongs to the amiloride-sensitive sodium channel (TC 1.A.6) family.</text>
</comment>
<evidence type="ECO:0000313" key="17">
    <source>
        <dbReference type="Proteomes" id="UP000002280"/>
    </source>
</evidence>
<keyword evidence="12 15" id="KW-0407">Ion channel</keyword>
<evidence type="ECO:0000313" key="16">
    <source>
        <dbReference type="Ensembl" id="ENSMODP00000049282.1"/>
    </source>
</evidence>
<proteinExistence type="inferred from homology"/>
<keyword evidence="9" id="KW-0472">Membrane</keyword>
<keyword evidence="8 15" id="KW-0406">Ion transport</keyword>
<dbReference type="Gene3D" id="2.60.470.10">
    <property type="entry name" value="Acid-sensing ion channels like domains"/>
    <property type="match status" value="2"/>
</dbReference>
<dbReference type="Pfam" id="PF00858">
    <property type="entry name" value="ASC"/>
    <property type="match status" value="1"/>
</dbReference>
<keyword evidence="4 15" id="KW-0894">Sodium channel</keyword>
<evidence type="ECO:0000256" key="4">
    <source>
        <dbReference type="ARBA" id="ARBA00022461"/>
    </source>
</evidence>
<evidence type="ECO:0008006" key="18">
    <source>
        <dbReference type="Google" id="ProtNLM"/>
    </source>
</evidence>
<evidence type="ECO:0000256" key="3">
    <source>
        <dbReference type="ARBA" id="ARBA00022448"/>
    </source>
</evidence>
<dbReference type="PANTHER" id="PTHR11690">
    <property type="entry name" value="AMILORIDE-SENSITIVE SODIUM CHANNEL-RELATED"/>
    <property type="match status" value="1"/>
</dbReference>
<dbReference type="InParanoid" id="A0A5F8GP93"/>
<dbReference type="InterPro" id="IPR020903">
    <property type="entry name" value="ENaC_CS"/>
</dbReference>
<name>A0A5F8GP93_MONDO</name>
<keyword evidence="3 15" id="KW-0813">Transport</keyword>
<dbReference type="GeneTree" id="ENSGT00940000160952"/>
<dbReference type="PROSITE" id="PS01206">
    <property type="entry name" value="ASC"/>
    <property type="match status" value="1"/>
</dbReference>
<sequence>MVHGQDEPPFMDDGGFNLRPGVETSISMRKETLDRLGGNYGDCTNNGSEIQVENIYFSKYTQQVCIHSCFQESMIRECGCAYMSYPKRDGVEFCDYKKHTAWGYCYYKLQVAFSSDNLGCFAKCRKPCSVTNYQLSAGYSRWPSATSQDWVFQMLSLQNNYTISSKSGVAKLNIFFKELNYKANSESPSVTSLTVGLCAPGAGPSQPHVTLLCPDWTFLLRPSTLVPYAVMIHSLSPSHLETLFDLLMLSSSLSQVVGLRLPEEVGSALGGRKGRSFPLLLSAVLTPRSPLEPKAMFPILISFLSAFSLVQRPRRFLARESSLWEKGLEKPSSDGALAEGARGGCCASAAVAAERCVAWSREGQFSPSLGLCVRKS</sequence>
<dbReference type="Bgee" id="ENSMODG00000037213">
    <property type="expression patterns" value="Expressed in adult mammalian kidney and 16 other cell types or tissues"/>
</dbReference>
<evidence type="ECO:0000256" key="6">
    <source>
        <dbReference type="ARBA" id="ARBA00022989"/>
    </source>
</evidence>
<evidence type="ECO:0000256" key="12">
    <source>
        <dbReference type="ARBA" id="ARBA00023303"/>
    </source>
</evidence>
<keyword evidence="7" id="KW-0915">Sodium</keyword>
<keyword evidence="5 15" id="KW-0812">Transmembrane</keyword>
<evidence type="ECO:0000256" key="13">
    <source>
        <dbReference type="ARBA" id="ARBA00023329"/>
    </source>
</evidence>
<dbReference type="STRING" id="13616.ENSMODP00000049282"/>
<accession>A0A5F8GP93</accession>
<dbReference type="PRINTS" id="PR01078">
    <property type="entry name" value="AMINACHANNEL"/>
</dbReference>
<keyword evidence="6" id="KW-1133">Transmembrane helix</keyword>
<keyword evidence="11 15" id="KW-0739">Sodium transport</keyword>
<reference evidence="16 17" key="1">
    <citation type="journal article" date="2007" name="Nature">
        <title>Genome of the marsupial Monodelphis domestica reveals innovation in non-coding sequences.</title>
        <authorList>
            <person name="Mikkelsen T.S."/>
            <person name="Wakefield M.J."/>
            <person name="Aken B."/>
            <person name="Amemiya C.T."/>
            <person name="Chang J.L."/>
            <person name="Duke S."/>
            <person name="Garber M."/>
            <person name="Gentles A.J."/>
            <person name="Goodstadt L."/>
            <person name="Heger A."/>
            <person name="Jurka J."/>
            <person name="Kamal M."/>
            <person name="Mauceli E."/>
            <person name="Searle S.M."/>
            <person name="Sharpe T."/>
            <person name="Baker M.L."/>
            <person name="Batzer M.A."/>
            <person name="Benos P.V."/>
            <person name="Belov K."/>
            <person name="Clamp M."/>
            <person name="Cook A."/>
            <person name="Cuff J."/>
            <person name="Das R."/>
            <person name="Davidow L."/>
            <person name="Deakin J.E."/>
            <person name="Fazzari M.J."/>
            <person name="Glass J.L."/>
            <person name="Grabherr M."/>
            <person name="Greally J.M."/>
            <person name="Gu W."/>
            <person name="Hore T.A."/>
            <person name="Huttley G.A."/>
            <person name="Kleber M."/>
            <person name="Jirtle R.L."/>
            <person name="Koina E."/>
            <person name="Lee J.T."/>
            <person name="Mahony S."/>
            <person name="Marra M.A."/>
            <person name="Miller R.D."/>
            <person name="Nicholls R.D."/>
            <person name="Oda M."/>
            <person name="Papenfuss A.T."/>
            <person name="Parra Z.E."/>
            <person name="Pollock D.D."/>
            <person name="Ray D.A."/>
            <person name="Schein J.E."/>
            <person name="Speed T.P."/>
            <person name="Thompson K."/>
            <person name="VandeBerg J.L."/>
            <person name="Wade C.M."/>
            <person name="Walker J.A."/>
            <person name="Waters P.D."/>
            <person name="Webber C."/>
            <person name="Weidman J.R."/>
            <person name="Xie X."/>
            <person name="Zody M.C."/>
            <person name="Baldwin J."/>
            <person name="Abdouelleil A."/>
            <person name="Abdulkadir J."/>
            <person name="Abebe A."/>
            <person name="Abera B."/>
            <person name="Abreu J."/>
            <person name="Acer S.C."/>
            <person name="Aftuck L."/>
            <person name="Alexander A."/>
            <person name="An P."/>
            <person name="Anderson E."/>
            <person name="Anderson S."/>
            <person name="Arachi H."/>
            <person name="Azer M."/>
            <person name="Bachantsang P."/>
            <person name="Barry A."/>
            <person name="Bayul T."/>
            <person name="Berlin A."/>
            <person name="Bessette D."/>
            <person name="Bloom T."/>
            <person name="Bloom T."/>
            <person name="Boguslavskiy L."/>
            <person name="Bonnet C."/>
            <person name="Boukhgalter B."/>
            <person name="Bourzgui I."/>
            <person name="Brown A."/>
            <person name="Cahill P."/>
            <person name="Channer S."/>
            <person name="Cheshatsang Y."/>
            <person name="Chuda L."/>
            <person name="Citroen M."/>
            <person name="Collymore A."/>
            <person name="Cooke P."/>
            <person name="Costello M."/>
            <person name="D'Aco K."/>
            <person name="Daza R."/>
            <person name="De Haan G."/>
            <person name="DeGray S."/>
            <person name="DeMaso C."/>
            <person name="Dhargay N."/>
            <person name="Dooley K."/>
            <person name="Dooley E."/>
            <person name="Doricent M."/>
            <person name="Dorje P."/>
            <person name="Dorjee K."/>
            <person name="Dupes A."/>
            <person name="Elong R."/>
            <person name="Falk J."/>
            <person name="Farina A."/>
            <person name="Faro S."/>
            <person name="Ferguson D."/>
            <person name="Fisher S."/>
            <person name="Foley C.D."/>
            <person name="Franke A."/>
            <person name="Friedrich D."/>
            <person name="Gadbois L."/>
            <person name="Gearin G."/>
            <person name="Gearin C.R."/>
            <person name="Giannoukos G."/>
            <person name="Goode T."/>
            <person name="Graham J."/>
            <person name="Grandbois E."/>
            <person name="Grewal S."/>
            <person name="Gyaltsen K."/>
            <person name="Hafez N."/>
            <person name="Hagos B."/>
            <person name="Hall J."/>
            <person name="Henson C."/>
            <person name="Hollinger A."/>
            <person name="Honan T."/>
            <person name="Huard M.D."/>
            <person name="Hughes L."/>
            <person name="Hurhula B."/>
            <person name="Husby M.E."/>
            <person name="Kamat A."/>
            <person name="Kanga B."/>
            <person name="Kashin S."/>
            <person name="Khazanovich D."/>
            <person name="Kisner P."/>
            <person name="Lance K."/>
            <person name="Lara M."/>
            <person name="Lee W."/>
            <person name="Lennon N."/>
            <person name="Letendre F."/>
            <person name="LeVine R."/>
            <person name="Lipovsky A."/>
            <person name="Liu X."/>
            <person name="Liu J."/>
            <person name="Liu S."/>
            <person name="Lokyitsang T."/>
            <person name="Lokyitsang Y."/>
            <person name="Lubonja R."/>
            <person name="Lui A."/>
            <person name="MacDonald P."/>
            <person name="Magnisalis V."/>
            <person name="Maru K."/>
            <person name="Matthews C."/>
            <person name="McCusker W."/>
            <person name="McDonough S."/>
            <person name="Mehta T."/>
            <person name="Meldrim J."/>
            <person name="Meneus L."/>
            <person name="Mihai O."/>
            <person name="Mihalev A."/>
            <person name="Mihova T."/>
            <person name="Mittelman R."/>
            <person name="Mlenga V."/>
            <person name="Montmayeur A."/>
            <person name="Mulrain L."/>
            <person name="Navidi A."/>
            <person name="Naylor J."/>
            <person name="Negash T."/>
            <person name="Nguyen T."/>
            <person name="Nguyen N."/>
            <person name="Nicol R."/>
            <person name="Norbu C."/>
            <person name="Norbu N."/>
            <person name="Novod N."/>
            <person name="O'Neill B."/>
            <person name="Osman S."/>
            <person name="Markiewicz E."/>
            <person name="Oyono O.L."/>
            <person name="Patti C."/>
            <person name="Phunkhang P."/>
            <person name="Pierre F."/>
            <person name="Priest M."/>
            <person name="Raghuraman S."/>
            <person name="Rege F."/>
            <person name="Reyes R."/>
            <person name="Rise C."/>
            <person name="Rogov P."/>
            <person name="Ross K."/>
            <person name="Ryan E."/>
            <person name="Settipalli S."/>
            <person name="Shea T."/>
            <person name="Sherpa N."/>
            <person name="Shi L."/>
            <person name="Shih D."/>
            <person name="Sparrow T."/>
            <person name="Spaulding J."/>
            <person name="Stalker J."/>
            <person name="Stange-Thomann N."/>
            <person name="Stavropoulos S."/>
            <person name="Stone C."/>
            <person name="Strader C."/>
            <person name="Tesfaye S."/>
            <person name="Thomson T."/>
            <person name="Thoulutsang Y."/>
            <person name="Thoulutsang D."/>
            <person name="Topham K."/>
            <person name="Topping I."/>
            <person name="Tsamla T."/>
            <person name="Vassiliev H."/>
            <person name="Vo A."/>
            <person name="Wangchuk T."/>
            <person name="Wangdi T."/>
            <person name="Weiand M."/>
            <person name="Wilkinson J."/>
            <person name="Wilson A."/>
            <person name="Yadav S."/>
            <person name="Young G."/>
            <person name="Yu Q."/>
            <person name="Zembek L."/>
            <person name="Zhong D."/>
            <person name="Zimmer A."/>
            <person name="Zwirko Z."/>
            <person name="Jaffe D.B."/>
            <person name="Alvarez P."/>
            <person name="Brockman W."/>
            <person name="Butler J."/>
            <person name="Chin C."/>
            <person name="Gnerre S."/>
            <person name="MacCallum I."/>
            <person name="Graves J.A."/>
            <person name="Ponting C.P."/>
            <person name="Breen M."/>
            <person name="Samollow P.B."/>
            <person name="Lander E.S."/>
            <person name="Lindblad-Toh K."/>
        </authorList>
    </citation>
    <scope>NUCLEOTIDE SEQUENCE [LARGE SCALE GENOMIC DNA]</scope>
</reference>
<dbReference type="GO" id="GO:0016324">
    <property type="term" value="C:apical plasma membrane"/>
    <property type="evidence" value="ECO:0007669"/>
    <property type="project" value="UniProtKB-SubCell"/>
</dbReference>
<dbReference type="PANTHER" id="PTHR11690:SF124">
    <property type="entry name" value="AMILORIDE-SENSITIVE SODIUM CHANNEL SUBUNIT ALPHA"/>
    <property type="match status" value="1"/>
</dbReference>
<evidence type="ECO:0000256" key="8">
    <source>
        <dbReference type="ARBA" id="ARBA00023065"/>
    </source>
</evidence>
<dbReference type="GO" id="GO:0005272">
    <property type="term" value="F:sodium channel activity"/>
    <property type="evidence" value="ECO:0007669"/>
    <property type="project" value="UniProtKB-KW"/>
</dbReference>
<keyword evidence="10" id="KW-1015">Disulfide bond</keyword>
<evidence type="ECO:0000256" key="9">
    <source>
        <dbReference type="ARBA" id="ARBA00023136"/>
    </source>
</evidence>
<comment type="function">
    <text evidence="14">This is one of the three pore-forming subunits of the heterotrimeric epithelial sodium channel (ENaC), a critical regulator of sodium balance and fluid homeostasis. ENaC operates in epithelial tissues, where it mediates the electrodiffusion of sodium ions from extracellular fluid through the apical membrane of cells, with water following osmotically. It plays a key role in maintaining sodium homeostasis through electrogenic sodium reabsorption in the kidneys. Additionally, ENaC is essential for airway surface liquid homeostasis, which is crucial for proper mucus clearance.</text>
</comment>
<evidence type="ECO:0000256" key="2">
    <source>
        <dbReference type="ARBA" id="ARBA00004541"/>
    </source>
</evidence>
<evidence type="ECO:0000256" key="14">
    <source>
        <dbReference type="ARBA" id="ARBA00049941"/>
    </source>
</evidence>
<protein>
    <recommendedName>
        <fullName evidence="18">Sodium channel epithelial 1 subunit alpha</fullName>
    </recommendedName>
</protein>
<keyword evidence="17" id="KW-1185">Reference proteome</keyword>
<comment type="subcellular location">
    <subcellularLocation>
        <location evidence="1">Apical cell membrane</location>
        <topology evidence="1">Multi-pass membrane protein</topology>
    </subcellularLocation>
    <subcellularLocation>
        <location evidence="2">Cytoplasmic vesicle</location>
    </subcellularLocation>
</comment>
<dbReference type="AlphaFoldDB" id="A0A5F8GP93"/>
<evidence type="ECO:0000256" key="1">
    <source>
        <dbReference type="ARBA" id="ARBA00004424"/>
    </source>
</evidence>
<dbReference type="GO" id="GO:0031410">
    <property type="term" value="C:cytoplasmic vesicle"/>
    <property type="evidence" value="ECO:0007669"/>
    <property type="project" value="UniProtKB-SubCell"/>
</dbReference>
<evidence type="ECO:0000256" key="5">
    <source>
        <dbReference type="ARBA" id="ARBA00022692"/>
    </source>
</evidence>
<organism evidence="16 17">
    <name type="scientific">Monodelphis domestica</name>
    <name type="common">Gray short-tailed opossum</name>
    <dbReference type="NCBI Taxonomy" id="13616"/>
    <lineage>
        <taxon>Eukaryota</taxon>
        <taxon>Metazoa</taxon>
        <taxon>Chordata</taxon>
        <taxon>Craniata</taxon>
        <taxon>Vertebrata</taxon>
        <taxon>Euteleostomi</taxon>
        <taxon>Mammalia</taxon>
        <taxon>Metatheria</taxon>
        <taxon>Didelphimorphia</taxon>
        <taxon>Didelphidae</taxon>
        <taxon>Monodelphis</taxon>
    </lineage>
</organism>